<dbReference type="Pfam" id="PF00122">
    <property type="entry name" value="E1-E2_ATPase"/>
    <property type="match status" value="1"/>
</dbReference>
<dbReference type="Proteomes" id="UP000067243">
    <property type="component" value="Chromosome"/>
</dbReference>
<keyword evidence="6" id="KW-1185">Reference proteome</keyword>
<dbReference type="GO" id="GO:0043682">
    <property type="term" value="F:P-type divalent copper transporter activity"/>
    <property type="evidence" value="ECO:0007669"/>
    <property type="project" value="TreeGrafter"/>
</dbReference>
<keyword evidence="2" id="KW-0479">Metal-binding</keyword>
<dbReference type="InterPro" id="IPR059000">
    <property type="entry name" value="ATPase_P-type_domA"/>
</dbReference>
<evidence type="ECO:0000256" key="1">
    <source>
        <dbReference type="ARBA" id="ARBA00004141"/>
    </source>
</evidence>
<dbReference type="GO" id="GO:0055070">
    <property type="term" value="P:copper ion homeostasis"/>
    <property type="evidence" value="ECO:0007669"/>
    <property type="project" value="TreeGrafter"/>
</dbReference>
<dbReference type="GO" id="GO:0016020">
    <property type="term" value="C:membrane"/>
    <property type="evidence" value="ECO:0007669"/>
    <property type="project" value="TreeGrafter"/>
</dbReference>
<keyword evidence="3" id="KW-1278">Translocase</keyword>
<proteinExistence type="predicted"/>
<name>A0A0K1P6Q1_9MOLU</name>
<evidence type="ECO:0000256" key="3">
    <source>
        <dbReference type="ARBA" id="ARBA00022967"/>
    </source>
</evidence>
<dbReference type="KEGG" id="stur:STURON_00719"/>
<dbReference type="EMBL" id="CP012328">
    <property type="protein sequence ID" value="AKU79965.1"/>
    <property type="molecule type" value="Genomic_DNA"/>
</dbReference>
<evidence type="ECO:0000313" key="6">
    <source>
        <dbReference type="Proteomes" id="UP000067243"/>
    </source>
</evidence>
<protein>
    <submittedName>
        <fullName evidence="5">Copper transporting ATPase</fullName>
    </submittedName>
</protein>
<dbReference type="SUPFAM" id="SSF81653">
    <property type="entry name" value="Calcium ATPase, transduction domain A"/>
    <property type="match status" value="1"/>
</dbReference>
<evidence type="ECO:0000313" key="5">
    <source>
        <dbReference type="EMBL" id="AKU79965.1"/>
    </source>
</evidence>
<evidence type="ECO:0000256" key="2">
    <source>
        <dbReference type="ARBA" id="ARBA00022723"/>
    </source>
</evidence>
<feature type="domain" description="P-type ATPase A" evidence="4">
    <location>
        <begin position="44"/>
        <end position="142"/>
    </location>
</feature>
<dbReference type="Gene3D" id="2.70.150.10">
    <property type="entry name" value="Calcium-transporting ATPase, cytoplasmic transduction domain A"/>
    <property type="match status" value="1"/>
</dbReference>
<dbReference type="OrthoDB" id="9813266at2"/>
<dbReference type="PATRIC" id="fig|216946.3.peg.748"/>
<comment type="subcellular location">
    <subcellularLocation>
        <location evidence="1">Membrane</location>
        <topology evidence="1">Multi-pass membrane protein</topology>
    </subcellularLocation>
</comment>
<gene>
    <name evidence="5" type="primary">copA</name>
    <name evidence="5" type="ORF">STURON_00719</name>
</gene>
<sequence length="148" mass="16734">MANNLYPDLVDFGIFVILFVKSGDYITNKIKGFVSKDLKRITSLIPTRVIKISNNLEDYVNINIVNVNNVIKIKSNEIIPLDGILLNYKANVNTQIIDGENISKTFFKNDFIFSGMKCKSDSLLLLVKNKNTDSFINKVITKILTIQS</sequence>
<evidence type="ECO:0000259" key="4">
    <source>
        <dbReference type="Pfam" id="PF00122"/>
    </source>
</evidence>
<dbReference type="InterPro" id="IPR008250">
    <property type="entry name" value="ATPase_P-typ_transduc_dom_A_sf"/>
</dbReference>
<dbReference type="PANTHER" id="PTHR43520">
    <property type="entry name" value="ATP7, ISOFORM B"/>
    <property type="match status" value="1"/>
</dbReference>
<dbReference type="AlphaFoldDB" id="A0A0K1P6Q1"/>
<reference evidence="5 6" key="1">
    <citation type="journal article" date="2015" name="Genome Announc.">
        <title>Complete Genome Sequence of Spiroplasma turonicum Strain Tab4cT, a Parasite of a Horse Fly, Haematopota sp. (Diptera: Tabanidae).</title>
        <authorList>
            <person name="Davis R.E."/>
            <person name="Shao J."/>
            <person name="Zhao Y."/>
            <person name="Gasparich G.E."/>
            <person name="Gaynor B.J."/>
            <person name="Donofrio N."/>
        </authorList>
    </citation>
    <scope>NUCLEOTIDE SEQUENCE [LARGE SCALE GENOMIC DNA]</scope>
    <source>
        <strain evidence="5 6">Tab4c</strain>
    </source>
</reference>
<organism evidence="5 6">
    <name type="scientific">Spiroplasma turonicum</name>
    <dbReference type="NCBI Taxonomy" id="216946"/>
    <lineage>
        <taxon>Bacteria</taxon>
        <taxon>Bacillati</taxon>
        <taxon>Mycoplasmatota</taxon>
        <taxon>Mollicutes</taxon>
        <taxon>Entomoplasmatales</taxon>
        <taxon>Spiroplasmataceae</taxon>
        <taxon>Spiroplasma</taxon>
    </lineage>
</organism>
<dbReference type="GO" id="GO:0005507">
    <property type="term" value="F:copper ion binding"/>
    <property type="evidence" value="ECO:0007669"/>
    <property type="project" value="TreeGrafter"/>
</dbReference>
<accession>A0A0K1P6Q1</accession>
<dbReference type="PANTHER" id="PTHR43520:SF8">
    <property type="entry name" value="P-TYPE CU(+) TRANSPORTER"/>
    <property type="match status" value="1"/>
</dbReference>